<evidence type="ECO:0000259" key="6">
    <source>
        <dbReference type="Pfam" id="PF04932"/>
    </source>
</evidence>
<evidence type="ECO:0000313" key="7">
    <source>
        <dbReference type="EMBL" id="HIX46516.1"/>
    </source>
</evidence>
<organism evidence="7 8">
    <name type="scientific">Candidatus Borkfalkia faecigallinarum</name>
    <dbReference type="NCBI Taxonomy" id="2838509"/>
    <lineage>
        <taxon>Bacteria</taxon>
        <taxon>Bacillati</taxon>
        <taxon>Bacillota</taxon>
        <taxon>Clostridia</taxon>
        <taxon>Christensenellales</taxon>
        <taxon>Christensenellaceae</taxon>
        <taxon>Candidatus Borkfalkia</taxon>
    </lineage>
</organism>
<dbReference type="GO" id="GO:0016020">
    <property type="term" value="C:membrane"/>
    <property type="evidence" value="ECO:0007669"/>
    <property type="project" value="UniProtKB-SubCell"/>
</dbReference>
<feature type="transmembrane region" description="Helical" evidence="5">
    <location>
        <begin position="251"/>
        <end position="284"/>
    </location>
</feature>
<dbReference type="EMBL" id="DXFD01000041">
    <property type="protein sequence ID" value="HIX46516.1"/>
    <property type="molecule type" value="Genomic_DNA"/>
</dbReference>
<dbReference type="InterPro" id="IPR007016">
    <property type="entry name" value="O-antigen_ligase-rel_domated"/>
</dbReference>
<feature type="transmembrane region" description="Helical" evidence="5">
    <location>
        <begin position="62"/>
        <end position="84"/>
    </location>
</feature>
<feature type="transmembrane region" description="Helical" evidence="5">
    <location>
        <begin position="33"/>
        <end position="50"/>
    </location>
</feature>
<dbReference type="PANTHER" id="PTHR37422">
    <property type="entry name" value="TEICHURONIC ACID BIOSYNTHESIS PROTEIN TUAE"/>
    <property type="match status" value="1"/>
</dbReference>
<protein>
    <submittedName>
        <fullName evidence="7">O-antigen ligase family protein</fullName>
    </submittedName>
</protein>
<evidence type="ECO:0000256" key="3">
    <source>
        <dbReference type="ARBA" id="ARBA00022989"/>
    </source>
</evidence>
<keyword evidence="2 5" id="KW-0812">Transmembrane</keyword>
<keyword evidence="3 5" id="KW-1133">Transmembrane helix</keyword>
<name>A0A9D1VTC3_9FIRM</name>
<feature type="transmembrane region" description="Helical" evidence="5">
    <location>
        <begin position="332"/>
        <end position="356"/>
    </location>
</feature>
<feature type="transmembrane region" description="Helical" evidence="5">
    <location>
        <begin position="96"/>
        <end position="118"/>
    </location>
</feature>
<feature type="transmembrane region" description="Helical" evidence="5">
    <location>
        <begin position="290"/>
        <end position="311"/>
    </location>
</feature>
<proteinExistence type="predicted"/>
<evidence type="ECO:0000256" key="5">
    <source>
        <dbReference type="SAM" id="Phobius"/>
    </source>
</evidence>
<evidence type="ECO:0000256" key="4">
    <source>
        <dbReference type="ARBA" id="ARBA00023136"/>
    </source>
</evidence>
<reference evidence="7" key="1">
    <citation type="journal article" date="2021" name="PeerJ">
        <title>Extensive microbial diversity within the chicken gut microbiome revealed by metagenomics and culture.</title>
        <authorList>
            <person name="Gilroy R."/>
            <person name="Ravi A."/>
            <person name="Getino M."/>
            <person name="Pursley I."/>
            <person name="Horton D.L."/>
            <person name="Alikhan N.F."/>
            <person name="Baker D."/>
            <person name="Gharbi K."/>
            <person name="Hall N."/>
            <person name="Watson M."/>
            <person name="Adriaenssens E.M."/>
            <person name="Foster-Nyarko E."/>
            <person name="Jarju S."/>
            <person name="Secka A."/>
            <person name="Antonio M."/>
            <person name="Oren A."/>
            <person name="Chaudhuri R.R."/>
            <person name="La Ragione R."/>
            <person name="Hildebrand F."/>
            <person name="Pallen M.J."/>
        </authorList>
    </citation>
    <scope>NUCLEOTIDE SEQUENCE</scope>
    <source>
        <strain evidence="7">26628</strain>
    </source>
</reference>
<feature type="transmembrane region" description="Helical" evidence="5">
    <location>
        <begin position="12"/>
        <end position="28"/>
    </location>
</feature>
<dbReference type="Pfam" id="PF04932">
    <property type="entry name" value="Wzy_C"/>
    <property type="match status" value="1"/>
</dbReference>
<comment type="subcellular location">
    <subcellularLocation>
        <location evidence="1">Membrane</location>
        <topology evidence="1">Multi-pass membrane protein</topology>
    </subcellularLocation>
</comment>
<dbReference type="InterPro" id="IPR051533">
    <property type="entry name" value="WaaL-like"/>
</dbReference>
<feature type="transmembrane region" description="Helical" evidence="5">
    <location>
        <begin position="223"/>
        <end position="239"/>
    </location>
</feature>
<dbReference type="Proteomes" id="UP000824249">
    <property type="component" value="Unassembled WGS sequence"/>
</dbReference>
<sequence>MFVSSLCGLEAIVYAVTALLVVLICLFAKDTRAILPPAVLIVYSTSWMHTPQADSDFFNTTAAFVSLGVLGAIAVAMLAARMFLARRRETLFARPQGLQGGMIALAAAFLLNGALSPGYVPEDLLFGALIALSFVAVYFFIRQTGARRADNGLYFAACCVSAGIVIFLQIVYALLFRQVFRTADGSASGLQIVQHFLESGSLLPAVSINKDAMIAGWGMSNNFGGMLAMFLPASLYLAYKIRHGWIFYPFAFLQLAAVACTLSRTALLTGGILLLGGAILLSVVRSPRRTFIRVCNLLAVAAAVVGGVLFFDRIRELFATIFDRGFGDSNRFAIWRFGMEKFLSSPLFGYGFYIRFYPDFGFDIANWVFPDMYHNIFVQIFASCGLVGMVAYLYHISQVLCLLFRRPTADRIFYLGIVLAVCGASLLDNHIFHIFPALLYSLALGLWEKDVYGEARGPLRARDRADGFLVRPSRR</sequence>
<accession>A0A9D1VTC3</accession>
<evidence type="ECO:0000256" key="2">
    <source>
        <dbReference type="ARBA" id="ARBA00022692"/>
    </source>
</evidence>
<comment type="caution">
    <text evidence="7">The sequence shown here is derived from an EMBL/GenBank/DDBJ whole genome shotgun (WGS) entry which is preliminary data.</text>
</comment>
<keyword evidence="7" id="KW-0436">Ligase</keyword>
<feature type="transmembrane region" description="Helical" evidence="5">
    <location>
        <begin position="153"/>
        <end position="175"/>
    </location>
</feature>
<feature type="domain" description="O-antigen ligase-related" evidence="6">
    <location>
        <begin position="251"/>
        <end position="393"/>
    </location>
</feature>
<gene>
    <name evidence="7" type="ORF">H9737_02365</name>
</gene>
<dbReference type="AlphaFoldDB" id="A0A9D1VTC3"/>
<dbReference type="PANTHER" id="PTHR37422:SF13">
    <property type="entry name" value="LIPOPOLYSACCHARIDE BIOSYNTHESIS PROTEIN PA4999-RELATED"/>
    <property type="match status" value="1"/>
</dbReference>
<dbReference type="GO" id="GO:0016874">
    <property type="term" value="F:ligase activity"/>
    <property type="evidence" value="ECO:0007669"/>
    <property type="project" value="UniProtKB-KW"/>
</dbReference>
<evidence type="ECO:0000256" key="1">
    <source>
        <dbReference type="ARBA" id="ARBA00004141"/>
    </source>
</evidence>
<feature type="transmembrane region" description="Helical" evidence="5">
    <location>
        <begin position="376"/>
        <end position="396"/>
    </location>
</feature>
<feature type="transmembrane region" description="Helical" evidence="5">
    <location>
        <begin position="408"/>
        <end position="427"/>
    </location>
</feature>
<keyword evidence="4 5" id="KW-0472">Membrane</keyword>
<feature type="transmembrane region" description="Helical" evidence="5">
    <location>
        <begin position="124"/>
        <end position="141"/>
    </location>
</feature>
<reference evidence="7" key="2">
    <citation type="submission" date="2021-04" db="EMBL/GenBank/DDBJ databases">
        <authorList>
            <person name="Gilroy R."/>
        </authorList>
    </citation>
    <scope>NUCLEOTIDE SEQUENCE</scope>
    <source>
        <strain evidence="7">26628</strain>
    </source>
</reference>
<evidence type="ECO:0000313" key="8">
    <source>
        <dbReference type="Proteomes" id="UP000824249"/>
    </source>
</evidence>